<feature type="region of interest" description="Disordered" evidence="3">
    <location>
        <begin position="614"/>
        <end position="644"/>
    </location>
</feature>
<dbReference type="PROSITE" id="PS50176">
    <property type="entry name" value="ARM_REPEAT"/>
    <property type="match status" value="3"/>
</dbReference>
<reference evidence="5" key="1">
    <citation type="submission" date="2020-06" db="EMBL/GenBank/DDBJ databases">
        <authorList>
            <consortium name="Wellcome Sanger Institute Data Sharing"/>
        </authorList>
    </citation>
    <scope>NUCLEOTIDE SEQUENCE [LARGE SCALE GENOMIC DNA]</scope>
</reference>
<name>A0A8C5EHL0_GOUWI</name>
<dbReference type="PANTHER" id="PTHR46618">
    <property type="entry name" value="ARMADILLO REPEAT-CONTAINING PROTEIN 3"/>
    <property type="match status" value="1"/>
</dbReference>
<accession>A0A8C5EHL0</accession>
<evidence type="ECO:0000256" key="2">
    <source>
        <dbReference type="PROSITE-ProRule" id="PRU00259"/>
    </source>
</evidence>
<keyword evidence="6" id="KW-1185">Reference proteome</keyword>
<dbReference type="GeneID" id="114454222"/>
<evidence type="ECO:0000313" key="5">
    <source>
        <dbReference type="Ensembl" id="ENSGWIP00000021779.1"/>
    </source>
</evidence>
<dbReference type="SUPFAM" id="SSF48371">
    <property type="entry name" value="ARM repeat"/>
    <property type="match status" value="2"/>
</dbReference>
<dbReference type="InterPro" id="IPR011989">
    <property type="entry name" value="ARM-like"/>
</dbReference>
<sequence length="795" mass="87846">MGKKGKKEMETSKETFDPLPVETKAPATVVLLLNSQEEDVLVKACEAIYTFAEKGNENKVSLFEVGALEPLCKIISHSNNLVRRNAIMALGSMSTNGEVKNALKKLDVIPSLIEKLSNEEDVVVHEFSTLCLASLSVDYVSMAQIFESNGLPPVIQLLSSSDPDVQKNSLEIIFNLVQDYKSRQAVHEFGGMVPLLELLKSDFPVIQQLVLKVLQNLTMDLETRNTFRQEQGFEKLLEILSNQDFSDLHSDVLLIVANCLCNSETIHSLAEDGGLAKVMDFILLPSVPEIHSNAIKCISRSAQSSKCCKVLHEHGVEKVLVELLSVENVDVNISTCHAVAAMSLHQASKDTFRDLGGVAKLVESMSSESLHLKEAASAALSNLTHDKNNSMTVFEVGGHTLLIKQLSCSCPKTVANSASTLCNMAEQVKIRRGIWSHGVMEALVEPLKSTDSQILLNSLQCLALLACDSEARVEFQSAGGLPPLVDLLRSHHKDVLARACLAVVGIAIDEFPAVEMYKLGALELLEEINLSVNRRNKFSKLATTALLKSNLSVKYSLTGHLASTDIITHGFYDAGKARQGEKVPTLDELLTQPVNQQRPVVVVYMSAEQTKAIKEEEDEEKASTKEEHKKSRKKKKKEKEENEPVNVVEDVHLQKLIKDAKECILPLNDKEQYVTLARLVSDTMGGAVDQEKLHEFPWLLHLSELKSHLQSNVVPIDLIKKAIYGERALLFKCLADQIGLSCTLVRAEYNRAFNEITLFDSPDSPLPRRYIVDLIHQPGTLLALNTPLALQYQSI</sequence>
<dbReference type="InterPro" id="IPR016024">
    <property type="entry name" value="ARM-type_fold"/>
</dbReference>
<dbReference type="Ensembl" id="ENSGWIT00000023882.1">
    <property type="protein sequence ID" value="ENSGWIP00000021779.1"/>
    <property type="gene ID" value="ENSGWIG00000011702.1"/>
</dbReference>
<keyword evidence="1" id="KW-0677">Repeat</keyword>
<dbReference type="InterPro" id="IPR000225">
    <property type="entry name" value="Armadillo"/>
</dbReference>
<evidence type="ECO:0000259" key="4">
    <source>
        <dbReference type="Pfam" id="PF14381"/>
    </source>
</evidence>
<dbReference type="Pfam" id="PF14381">
    <property type="entry name" value="EDR1_CTR1_ARMC3_pept"/>
    <property type="match status" value="1"/>
</dbReference>
<gene>
    <name evidence="5" type="primary">armc3</name>
</gene>
<dbReference type="RefSeq" id="XP_028290325.1">
    <property type="nucleotide sequence ID" value="XM_028434524.1"/>
</dbReference>
<feature type="repeat" description="ARM" evidence="2">
    <location>
        <begin position="149"/>
        <end position="191"/>
    </location>
</feature>
<dbReference type="AlphaFoldDB" id="A0A8C5EHL0"/>
<reference evidence="5" key="2">
    <citation type="submission" date="2025-08" db="UniProtKB">
        <authorList>
            <consortium name="Ensembl"/>
        </authorList>
    </citation>
    <scope>IDENTIFICATION</scope>
</reference>
<dbReference type="Proteomes" id="UP000694680">
    <property type="component" value="Chromosome 20"/>
</dbReference>
<dbReference type="InterPro" id="IPR052441">
    <property type="entry name" value="Armadillo-Ser/Thr_Kinase"/>
</dbReference>
<organism evidence="5 6">
    <name type="scientific">Gouania willdenowi</name>
    <name type="common">Blunt-snouted clingfish</name>
    <name type="synonym">Lepadogaster willdenowi</name>
    <dbReference type="NCBI Taxonomy" id="441366"/>
    <lineage>
        <taxon>Eukaryota</taxon>
        <taxon>Metazoa</taxon>
        <taxon>Chordata</taxon>
        <taxon>Craniata</taxon>
        <taxon>Vertebrata</taxon>
        <taxon>Euteleostomi</taxon>
        <taxon>Actinopterygii</taxon>
        <taxon>Neopterygii</taxon>
        <taxon>Teleostei</taxon>
        <taxon>Neoteleostei</taxon>
        <taxon>Acanthomorphata</taxon>
        <taxon>Ovalentaria</taxon>
        <taxon>Blenniimorphae</taxon>
        <taxon>Blenniiformes</taxon>
        <taxon>Gobiesocoidei</taxon>
        <taxon>Gobiesocidae</taxon>
        <taxon>Gobiesocinae</taxon>
        <taxon>Gouania</taxon>
    </lineage>
</organism>
<dbReference type="SMART" id="SM00185">
    <property type="entry name" value="ARM"/>
    <property type="match status" value="10"/>
</dbReference>
<dbReference type="Gene3D" id="1.25.10.10">
    <property type="entry name" value="Leucine-rich Repeat Variant"/>
    <property type="match status" value="2"/>
</dbReference>
<dbReference type="CTD" id="219681"/>
<dbReference type="RefSeq" id="XP_028290321.1">
    <property type="nucleotide sequence ID" value="XM_028434520.1"/>
</dbReference>
<feature type="repeat" description="ARM" evidence="2">
    <location>
        <begin position="190"/>
        <end position="232"/>
    </location>
</feature>
<feature type="domain" description="EDR1/CTR1/ARMC3-like peptidase-like" evidence="4">
    <location>
        <begin position="644"/>
        <end position="781"/>
    </location>
</feature>
<dbReference type="RefSeq" id="XP_028290323.1">
    <property type="nucleotide sequence ID" value="XM_028434522.1"/>
</dbReference>
<proteinExistence type="predicted"/>
<feature type="repeat" description="ARM" evidence="2">
    <location>
        <begin position="356"/>
        <end position="398"/>
    </location>
</feature>
<dbReference type="InterPro" id="IPR055164">
    <property type="entry name" value="EDR1/CTR1/ARMC3-like_pept-like"/>
</dbReference>
<protein>
    <recommendedName>
        <fullName evidence="4">EDR1/CTR1/ARMC3-like peptidase-like domain-containing protein</fullName>
    </recommendedName>
</protein>
<dbReference type="Pfam" id="PF00514">
    <property type="entry name" value="Arm"/>
    <property type="match status" value="1"/>
</dbReference>
<evidence type="ECO:0000256" key="1">
    <source>
        <dbReference type="ARBA" id="ARBA00022737"/>
    </source>
</evidence>
<reference evidence="5" key="3">
    <citation type="submission" date="2025-09" db="UniProtKB">
        <authorList>
            <consortium name="Ensembl"/>
        </authorList>
    </citation>
    <scope>IDENTIFICATION</scope>
</reference>
<dbReference type="PANTHER" id="PTHR46618:SF1">
    <property type="entry name" value="ARMADILLO REPEAT-CONTAINING PROTEIN 3"/>
    <property type="match status" value="1"/>
</dbReference>
<dbReference type="RefSeq" id="XP_028290324.1">
    <property type="nucleotide sequence ID" value="XM_028434523.1"/>
</dbReference>
<evidence type="ECO:0000256" key="3">
    <source>
        <dbReference type="SAM" id="MobiDB-lite"/>
    </source>
</evidence>
<evidence type="ECO:0000313" key="6">
    <source>
        <dbReference type="Proteomes" id="UP000694680"/>
    </source>
</evidence>